<dbReference type="GO" id="GO:0003677">
    <property type="term" value="F:DNA binding"/>
    <property type="evidence" value="ECO:0007669"/>
    <property type="project" value="UniProtKB-KW"/>
</dbReference>
<dbReference type="HAMAP" id="MF_00440">
    <property type="entry name" value="NrdR"/>
    <property type="match status" value="1"/>
</dbReference>
<organism evidence="11 12">
    <name type="scientific">Hylemonella gracilis</name>
    <dbReference type="NCBI Taxonomy" id="80880"/>
    <lineage>
        <taxon>Bacteria</taxon>
        <taxon>Pseudomonadati</taxon>
        <taxon>Pseudomonadota</taxon>
        <taxon>Betaproteobacteria</taxon>
        <taxon>Burkholderiales</taxon>
        <taxon>Comamonadaceae</taxon>
        <taxon>Hylemonella</taxon>
    </lineage>
</organism>
<evidence type="ECO:0000256" key="5">
    <source>
        <dbReference type="ARBA" id="ARBA00022840"/>
    </source>
</evidence>
<comment type="cofactor">
    <cofactor evidence="9">
        <name>Zn(2+)</name>
        <dbReference type="ChEBI" id="CHEBI:29105"/>
    </cofactor>
    <text evidence="9">Binds 1 zinc ion.</text>
</comment>
<comment type="similarity">
    <text evidence="9">Belongs to the NrdR family.</text>
</comment>
<dbReference type="KEGG" id="hgr:DW355_09920"/>
<protein>
    <recommendedName>
        <fullName evidence="9">Transcriptional repressor NrdR</fullName>
    </recommendedName>
</protein>
<dbReference type="RefSeq" id="WP_131279745.1">
    <property type="nucleotide sequence ID" value="NZ_CP031395.1"/>
</dbReference>
<dbReference type="InterPro" id="IPR005144">
    <property type="entry name" value="ATP-cone_dom"/>
</dbReference>
<keyword evidence="1 9" id="KW-0678">Repressor</keyword>
<keyword evidence="8 9" id="KW-0804">Transcription</keyword>
<evidence type="ECO:0000256" key="6">
    <source>
        <dbReference type="ARBA" id="ARBA00023015"/>
    </source>
</evidence>
<feature type="zinc finger region" evidence="9">
    <location>
        <begin position="3"/>
        <end position="34"/>
    </location>
</feature>
<proteinExistence type="inferred from homology"/>
<keyword evidence="4 9" id="KW-0863">Zinc-finger</keyword>
<keyword evidence="6 9" id="KW-0805">Transcription regulation</keyword>
<dbReference type="InterPro" id="IPR055173">
    <property type="entry name" value="NrdR-like_N"/>
</dbReference>
<dbReference type="GO" id="GO:0005524">
    <property type="term" value="F:ATP binding"/>
    <property type="evidence" value="ECO:0007669"/>
    <property type="project" value="UniProtKB-UniRule"/>
</dbReference>
<dbReference type="OrthoDB" id="9807461at2"/>
<feature type="domain" description="ATP-cone" evidence="10">
    <location>
        <begin position="49"/>
        <end position="139"/>
    </location>
</feature>
<keyword evidence="5 9" id="KW-0067">ATP-binding</keyword>
<name>A0A4P6ULP0_9BURK</name>
<sequence length="149" mass="17640">MKCPFCSHPETQVVETRISEDGDFVRRRRQCGHCEKRFTTYERPEVNFPAVVKKDGRRIEYERGKLMASLQLALRKRPVSTEQIDSAIERIEEKLLNLALREVPSARIGELVMRELKKLDKVAYVRFASVYRSFEDIDEFKTLVEEFRR</sequence>
<evidence type="ECO:0000259" key="10">
    <source>
        <dbReference type="PROSITE" id="PS51161"/>
    </source>
</evidence>
<dbReference type="InterPro" id="IPR003796">
    <property type="entry name" value="RNR_NrdR-like"/>
</dbReference>
<keyword evidence="7 9" id="KW-0238">DNA-binding</keyword>
<dbReference type="GO" id="GO:0008270">
    <property type="term" value="F:zinc ion binding"/>
    <property type="evidence" value="ECO:0007669"/>
    <property type="project" value="UniProtKB-UniRule"/>
</dbReference>
<gene>
    <name evidence="9" type="primary">nrdR</name>
    <name evidence="11" type="ORF">DW355_09920</name>
</gene>
<keyword evidence="9" id="KW-0862">Zinc</keyword>
<comment type="function">
    <text evidence="9">Negatively regulates transcription of bacterial ribonucleotide reductase nrd genes and operons by binding to NrdR-boxes.</text>
</comment>
<evidence type="ECO:0000256" key="9">
    <source>
        <dbReference type="HAMAP-Rule" id="MF_00440"/>
    </source>
</evidence>
<reference evidence="11 12" key="1">
    <citation type="submission" date="2018-07" db="EMBL/GenBank/DDBJ databases">
        <title>Exploring interactions and the metabolic potential of the ultra-small soil bacteria Hylemonella gracilis.</title>
        <authorList>
            <person name="Tyc O."/>
            <person name="Kulkarni P."/>
            <person name="Gawehns F."/>
            <person name="Hundscheid M."/>
            <person name="Zweers H."/>
            <person name="Garbeva P."/>
        </authorList>
    </citation>
    <scope>NUCLEOTIDE SEQUENCE [LARGE SCALE GENOMIC DNA]</scope>
    <source>
        <strain evidence="11 12">NS1</strain>
    </source>
</reference>
<keyword evidence="3 9" id="KW-0547">Nucleotide-binding</keyword>
<dbReference type="Proteomes" id="UP000292939">
    <property type="component" value="Chromosome"/>
</dbReference>
<dbReference type="Pfam" id="PF22811">
    <property type="entry name" value="Zn_ribbon_NrdR"/>
    <property type="match status" value="1"/>
</dbReference>
<evidence type="ECO:0000256" key="1">
    <source>
        <dbReference type="ARBA" id="ARBA00022491"/>
    </source>
</evidence>
<evidence type="ECO:0000256" key="3">
    <source>
        <dbReference type="ARBA" id="ARBA00022741"/>
    </source>
</evidence>
<dbReference type="Pfam" id="PF03477">
    <property type="entry name" value="ATP-cone"/>
    <property type="match status" value="1"/>
</dbReference>
<keyword evidence="2 9" id="KW-0479">Metal-binding</keyword>
<evidence type="ECO:0000313" key="12">
    <source>
        <dbReference type="Proteomes" id="UP000292939"/>
    </source>
</evidence>
<dbReference type="PANTHER" id="PTHR30455:SF2">
    <property type="entry name" value="TRANSCRIPTIONAL REPRESSOR NRDR"/>
    <property type="match status" value="1"/>
</dbReference>
<dbReference type="GO" id="GO:0045892">
    <property type="term" value="P:negative regulation of DNA-templated transcription"/>
    <property type="evidence" value="ECO:0007669"/>
    <property type="project" value="UniProtKB-UniRule"/>
</dbReference>
<dbReference type="PANTHER" id="PTHR30455">
    <property type="entry name" value="TRANSCRIPTIONAL REPRESSOR NRDR"/>
    <property type="match status" value="1"/>
</dbReference>
<dbReference type="AlphaFoldDB" id="A0A4P6ULP0"/>
<evidence type="ECO:0000256" key="2">
    <source>
        <dbReference type="ARBA" id="ARBA00022723"/>
    </source>
</evidence>
<dbReference type="PROSITE" id="PS51161">
    <property type="entry name" value="ATP_CONE"/>
    <property type="match status" value="1"/>
</dbReference>
<evidence type="ECO:0000256" key="4">
    <source>
        <dbReference type="ARBA" id="ARBA00022771"/>
    </source>
</evidence>
<evidence type="ECO:0000313" key="11">
    <source>
        <dbReference type="EMBL" id="QBK05045.1"/>
    </source>
</evidence>
<evidence type="ECO:0000256" key="7">
    <source>
        <dbReference type="ARBA" id="ARBA00023125"/>
    </source>
</evidence>
<evidence type="ECO:0000256" key="8">
    <source>
        <dbReference type="ARBA" id="ARBA00023163"/>
    </source>
</evidence>
<dbReference type="EMBL" id="CP031395">
    <property type="protein sequence ID" value="QBK05045.1"/>
    <property type="molecule type" value="Genomic_DNA"/>
</dbReference>
<accession>A0A4P6ULP0</accession>
<dbReference type="NCBIfam" id="TIGR00244">
    <property type="entry name" value="transcriptional regulator NrdR"/>
    <property type="match status" value="1"/>
</dbReference>